<dbReference type="Gene3D" id="3.30.50.10">
    <property type="entry name" value="Erythroid Transcription Factor GATA-1, subunit A"/>
    <property type="match status" value="1"/>
</dbReference>
<dbReference type="STRING" id="75913.A0A0K0F1K5"/>
<dbReference type="PRINTS" id="PR00398">
    <property type="entry name" value="STRDHORMONER"/>
</dbReference>
<dbReference type="CDD" id="cd06157">
    <property type="entry name" value="NR_LBD"/>
    <property type="match status" value="1"/>
</dbReference>
<sequence length="412" mass="46924">MSNIIFCKGESNCAVCSDKATGVHYGVLSCNGCKTFFRRSIVKNKSYVCLGMEDCDVSKTDRCSCQFCRLKKCIAVGMNKSAIQNSRDKIGYTKRSVKKNCTNNELYDKNITNGLCGFQIGNVFIDSADLFGFTQESIKIFKANLKKLKKLEDTFTLLLTRASLEAYPNLNVGINSPSIFTKPVDVTYSHPIVQPTTTDEKYKVPFWRSRIITLYVDWAKTFKAFNKLPYSDKISLIINHAPGYIAMCEAFRTPDHISDKIEHPDGHSFTHNFPEIFKKNPNLNTLTPAMKIVFNFICKPFRDLKITTTEFAILQSIMLFDPDTLNLGFASQRNIMAEQKKHINTLLYYISKCYANEDVVNQRFGDIILRIPTIRKVAIKISESLEFSDMFQCYKISSIVKETSMPDHINIV</sequence>
<keyword evidence="3 11" id="KW-0479">Metal-binding</keyword>
<dbReference type="SUPFAM" id="SSF57716">
    <property type="entry name" value="Glucocorticoid receptor-like (DNA-binding domain)"/>
    <property type="match status" value="1"/>
</dbReference>
<reference evidence="14" key="1">
    <citation type="submission" date="2014-07" db="EMBL/GenBank/DDBJ databases">
        <authorList>
            <person name="Martin A.A"/>
            <person name="De Silva N."/>
        </authorList>
    </citation>
    <scope>NUCLEOTIDE SEQUENCE</scope>
</reference>
<dbReference type="InterPro" id="IPR001723">
    <property type="entry name" value="Nuclear_hrmn_rcpt"/>
</dbReference>
<dbReference type="GO" id="GO:0000978">
    <property type="term" value="F:RNA polymerase II cis-regulatory region sequence-specific DNA binding"/>
    <property type="evidence" value="ECO:0007669"/>
    <property type="project" value="InterPro"/>
</dbReference>
<keyword evidence="8 11" id="KW-0804">Transcription</keyword>
<accession>A0A0K0F1K5</accession>
<dbReference type="PROSITE" id="PS51030">
    <property type="entry name" value="NUCLEAR_REC_DBD_2"/>
    <property type="match status" value="1"/>
</dbReference>
<dbReference type="AlphaFoldDB" id="A0A0K0F1K5"/>
<dbReference type="WBParaSite" id="SVE_0268000.2">
    <property type="protein sequence ID" value="SVE_0268000.2"/>
    <property type="gene ID" value="SVE_0268000"/>
</dbReference>
<dbReference type="PROSITE" id="PS51843">
    <property type="entry name" value="NR_LBD"/>
    <property type="match status" value="1"/>
</dbReference>
<evidence type="ECO:0000256" key="8">
    <source>
        <dbReference type="ARBA" id="ARBA00023163"/>
    </source>
</evidence>
<dbReference type="Gene3D" id="1.10.565.10">
    <property type="entry name" value="Retinoid X Receptor"/>
    <property type="match status" value="1"/>
</dbReference>
<evidence type="ECO:0000256" key="6">
    <source>
        <dbReference type="ARBA" id="ARBA00023015"/>
    </source>
</evidence>
<dbReference type="InterPro" id="IPR000536">
    <property type="entry name" value="Nucl_hrmn_rcpt_lig-bd"/>
</dbReference>
<dbReference type="PANTHER" id="PTHR24083">
    <property type="entry name" value="NUCLEAR HORMONE RECEPTOR"/>
    <property type="match status" value="1"/>
</dbReference>
<evidence type="ECO:0000259" key="12">
    <source>
        <dbReference type="PROSITE" id="PS51030"/>
    </source>
</evidence>
<keyword evidence="6 11" id="KW-0805">Transcription regulation</keyword>
<keyword evidence="5 11" id="KW-0862">Zinc</keyword>
<keyword evidence="14" id="KW-1185">Reference proteome</keyword>
<dbReference type="PROSITE" id="PS00031">
    <property type="entry name" value="NUCLEAR_REC_DBD_1"/>
    <property type="match status" value="1"/>
</dbReference>
<dbReference type="Proteomes" id="UP000035680">
    <property type="component" value="Unassembled WGS sequence"/>
</dbReference>
<keyword evidence="4 11" id="KW-0863">Zinc-finger</keyword>
<keyword evidence="7 11" id="KW-0238">DNA-binding</keyword>
<comment type="subcellular location">
    <subcellularLocation>
        <location evidence="1 11">Nucleus</location>
    </subcellularLocation>
</comment>
<dbReference type="GO" id="GO:0005634">
    <property type="term" value="C:nucleus"/>
    <property type="evidence" value="ECO:0007669"/>
    <property type="project" value="UniProtKB-SubCell"/>
</dbReference>
<evidence type="ECO:0000256" key="7">
    <source>
        <dbReference type="ARBA" id="ARBA00023125"/>
    </source>
</evidence>
<dbReference type="SMART" id="SM00399">
    <property type="entry name" value="ZnF_C4"/>
    <property type="match status" value="1"/>
</dbReference>
<feature type="domain" description="NR LBD" evidence="13">
    <location>
        <begin position="155"/>
        <end position="407"/>
    </location>
</feature>
<dbReference type="Pfam" id="PF00105">
    <property type="entry name" value="zf-C4"/>
    <property type="match status" value="1"/>
</dbReference>
<comment type="similarity">
    <text evidence="2 11">Belongs to the nuclear hormone receptor family.</text>
</comment>
<dbReference type="InterPro" id="IPR013088">
    <property type="entry name" value="Znf_NHR/GATA"/>
</dbReference>
<dbReference type="InterPro" id="IPR035500">
    <property type="entry name" value="NHR-like_dom_sf"/>
</dbReference>
<dbReference type="PRINTS" id="PR00047">
    <property type="entry name" value="STROIDFINGER"/>
</dbReference>
<evidence type="ECO:0000256" key="4">
    <source>
        <dbReference type="ARBA" id="ARBA00022771"/>
    </source>
</evidence>
<evidence type="ECO:0000313" key="14">
    <source>
        <dbReference type="Proteomes" id="UP000035680"/>
    </source>
</evidence>
<dbReference type="CDD" id="cd06960">
    <property type="entry name" value="NR_DBD_HNF4A"/>
    <property type="match status" value="1"/>
</dbReference>
<evidence type="ECO:0000256" key="2">
    <source>
        <dbReference type="ARBA" id="ARBA00005993"/>
    </source>
</evidence>
<evidence type="ECO:0000313" key="15">
    <source>
        <dbReference type="WBParaSite" id="SVE_0268000.2"/>
    </source>
</evidence>
<organism evidence="14 15">
    <name type="scientific">Strongyloides venezuelensis</name>
    <name type="common">Threadworm</name>
    <dbReference type="NCBI Taxonomy" id="75913"/>
    <lineage>
        <taxon>Eukaryota</taxon>
        <taxon>Metazoa</taxon>
        <taxon>Ecdysozoa</taxon>
        <taxon>Nematoda</taxon>
        <taxon>Chromadorea</taxon>
        <taxon>Rhabditida</taxon>
        <taxon>Tylenchina</taxon>
        <taxon>Panagrolaimomorpha</taxon>
        <taxon>Strongyloidoidea</taxon>
        <taxon>Strongyloididae</taxon>
        <taxon>Strongyloides</taxon>
    </lineage>
</organism>
<dbReference type="GO" id="GO:0008270">
    <property type="term" value="F:zinc ion binding"/>
    <property type="evidence" value="ECO:0007669"/>
    <property type="project" value="UniProtKB-KW"/>
</dbReference>
<name>A0A0K0F1K5_STRVS</name>
<keyword evidence="10 11" id="KW-0539">Nucleus</keyword>
<dbReference type="FunFam" id="3.30.50.10:FF:000030">
    <property type="entry name" value="Nuclear Hormone Receptor family"/>
    <property type="match status" value="1"/>
</dbReference>
<evidence type="ECO:0000259" key="13">
    <source>
        <dbReference type="PROSITE" id="PS51843"/>
    </source>
</evidence>
<dbReference type="SMART" id="SM00430">
    <property type="entry name" value="HOLI"/>
    <property type="match status" value="1"/>
</dbReference>
<proteinExistence type="inferred from homology"/>
<dbReference type="InterPro" id="IPR050274">
    <property type="entry name" value="Nuclear_hormone_rcpt_NR2"/>
</dbReference>
<evidence type="ECO:0000256" key="3">
    <source>
        <dbReference type="ARBA" id="ARBA00022723"/>
    </source>
</evidence>
<evidence type="ECO:0000256" key="5">
    <source>
        <dbReference type="ARBA" id="ARBA00022833"/>
    </source>
</evidence>
<dbReference type="InterPro" id="IPR001628">
    <property type="entry name" value="Znf_hrmn_rcpt"/>
</dbReference>
<protein>
    <submittedName>
        <fullName evidence="15">Nuclear hormone receptor family member nhr-47 (inferred by orthology to a C. elegans protein)</fullName>
    </submittedName>
</protein>
<evidence type="ECO:0000256" key="10">
    <source>
        <dbReference type="ARBA" id="ARBA00023242"/>
    </source>
</evidence>
<dbReference type="Pfam" id="PF00104">
    <property type="entry name" value="Hormone_recep"/>
    <property type="match status" value="1"/>
</dbReference>
<dbReference type="InterPro" id="IPR049636">
    <property type="entry name" value="HNF4-like_DBD"/>
</dbReference>
<dbReference type="GO" id="GO:0003700">
    <property type="term" value="F:DNA-binding transcription factor activity"/>
    <property type="evidence" value="ECO:0007669"/>
    <property type="project" value="InterPro"/>
</dbReference>
<evidence type="ECO:0000256" key="1">
    <source>
        <dbReference type="ARBA" id="ARBA00004123"/>
    </source>
</evidence>
<evidence type="ECO:0000256" key="11">
    <source>
        <dbReference type="RuleBase" id="RU004334"/>
    </source>
</evidence>
<feature type="domain" description="Nuclear receptor" evidence="12">
    <location>
        <begin position="10"/>
        <end position="85"/>
    </location>
</feature>
<keyword evidence="9 11" id="KW-0675">Receptor</keyword>
<reference evidence="15" key="2">
    <citation type="submission" date="2015-08" db="UniProtKB">
        <authorList>
            <consortium name="WormBaseParasite"/>
        </authorList>
    </citation>
    <scope>IDENTIFICATION</scope>
</reference>
<evidence type="ECO:0000256" key="9">
    <source>
        <dbReference type="ARBA" id="ARBA00023170"/>
    </source>
</evidence>
<dbReference type="SUPFAM" id="SSF48508">
    <property type="entry name" value="Nuclear receptor ligand-binding domain"/>
    <property type="match status" value="1"/>
</dbReference>